<evidence type="ECO:0000259" key="1">
    <source>
        <dbReference type="Pfam" id="PF22741"/>
    </source>
</evidence>
<sequence>MLGRLSSRLKDRFDATKASFCTDLSTPENRRRAVIYERWFDHGILRRYWTNMFEIAPGVWRSNHPTAARLTALAQQGTHTIITLRGNRTTPWALLEHEACTRLGLRLETLALRSQHAPNRHDLQTLIDLFRRVEKPVLFHCKSGADRTGLASVIYLLVIEKQPLAQARKMLSWRYVHLSWTKAGVLDLLLDDFAASSYSDFEDWLEHDYDAAKLQAKFEAYGR</sequence>
<gene>
    <name evidence="2" type="ORF">OA238_c08700</name>
</gene>
<dbReference type="EMBL" id="CP003742">
    <property type="protein sequence ID" value="AGI71080.1"/>
    <property type="molecule type" value="Genomic_DNA"/>
</dbReference>
<evidence type="ECO:0000313" key="3">
    <source>
        <dbReference type="Proteomes" id="UP000004688"/>
    </source>
</evidence>
<dbReference type="InterPro" id="IPR016130">
    <property type="entry name" value="Tyr_Pase_AS"/>
</dbReference>
<dbReference type="InterPro" id="IPR029021">
    <property type="entry name" value="Prot-tyrosine_phosphatase-like"/>
</dbReference>
<name>M9RMQ3_9RHOB</name>
<dbReference type="PROSITE" id="PS00383">
    <property type="entry name" value="TYR_PHOSPHATASE_1"/>
    <property type="match status" value="1"/>
</dbReference>
<dbReference type="OrthoDB" id="9814896at2"/>
<proteinExistence type="predicted"/>
<dbReference type="Proteomes" id="UP000004688">
    <property type="component" value="Chromosome"/>
</dbReference>
<organism evidence="2 3">
    <name type="scientific">Octadecabacter arcticus 238</name>
    <dbReference type="NCBI Taxonomy" id="391616"/>
    <lineage>
        <taxon>Bacteria</taxon>
        <taxon>Pseudomonadati</taxon>
        <taxon>Pseudomonadota</taxon>
        <taxon>Alphaproteobacteria</taxon>
        <taxon>Rhodobacterales</taxon>
        <taxon>Roseobacteraceae</taxon>
        <taxon>Octadecabacter</taxon>
    </lineage>
</organism>
<accession>M9RMQ3</accession>
<dbReference type="SUPFAM" id="SSF52799">
    <property type="entry name" value="(Phosphotyrosine protein) phosphatases II"/>
    <property type="match status" value="1"/>
</dbReference>
<reference evidence="2 3" key="1">
    <citation type="journal article" date="2013" name="PLoS ONE">
        <title>Poles Apart: Arctic and Antarctic Octadecabacter strains Share High Genome Plasticity and a New Type of Xanthorhodopsin.</title>
        <authorList>
            <person name="Vollmers J."/>
            <person name="Voget S."/>
            <person name="Dietrich S."/>
            <person name="Gollnow K."/>
            <person name="Smits M."/>
            <person name="Meyer K."/>
            <person name="Brinkhoff T."/>
            <person name="Simon M."/>
            <person name="Daniel R."/>
        </authorList>
    </citation>
    <scope>NUCLEOTIDE SEQUENCE [LARGE SCALE GENOMIC DNA]</scope>
    <source>
        <strain evidence="2 3">238</strain>
    </source>
</reference>
<dbReference type="InterPro" id="IPR055214">
    <property type="entry name" value="PTP-NADK"/>
</dbReference>
<keyword evidence="3" id="KW-1185">Reference proteome</keyword>
<dbReference type="Pfam" id="PF22741">
    <property type="entry name" value="PTP-NADK"/>
    <property type="match status" value="1"/>
</dbReference>
<dbReference type="STRING" id="391616.OA238_c08700"/>
<dbReference type="Gene3D" id="3.90.190.10">
    <property type="entry name" value="Protein tyrosine phosphatase superfamily"/>
    <property type="match status" value="1"/>
</dbReference>
<dbReference type="KEGG" id="oar:OA238_c08700"/>
<protein>
    <recommendedName>
        <fullName evidence="1">DSP-PTPase phosphatase fused to NAD+ Kinase domain-containing protein</fullName>
    </recommendedName>
</protein>
<feature type="domain" description="DSP-PTPase phosphatase fused to NAD+ Kinase" evidence="1">
    <location>
        <begin position="59"/>
        <end position="149"/>
    </location>
</feature>
<evidence type="ECO:0000313" key="2">
    <source>
        <dbReference type="EMBL" id="AGI71080.1"/>
    </source>
</evidence>
<dbReference type="AlphaFoldDB" id="M9RMQ3"/>
<dbReference type="HOGENOM" id="CLU_086339_0_0_5"/>
<dbReference type="eggNOG" id="COG2365">
    <property type="taxonomic scope" value="Bacteria"/>
</dbReference>
<dbReference type="RefSeq" id="WP_015494303.1">
    <property type="nucleotide sequence ID" value="NC_020908.1"/>
</dbReference>